<proteinExistence type="inferred from homology"/>
<dbReference type="InterPro" id="IPR014746">
    <property type="entry name" value="Gln_synth/guanido_kin_cat_dom"/>
</dbReference>
<keyword evidence="7 10" id="KW-0067">ATP-binding</keyword>
<evidence type="ECO:0000256" key="8">
    <source>
        <dbReference type="ARBA" id="ARBA00030585"/>
    </source>
</evidence>
<keyword evidence="12" id="KW-1185">Reference proteome</keyword>
<dbReference type="Gene3D" id="3.30.590.50">
    <property type="match status" value="2"/>
</dbReference>
<keyword evidence="5 10" id="KW-0317">Glutathione biosynthesis</keyword>
<comment type="catalytic activity">
    <reaction evidence="10">
        <text>L-cysteine + L-glutamate + ATP = gamma-L-glutamyl-L-cysteine + ADP + phosphate + H(+)</text>
        <dbReference type="Rhea" id="RHEA:13285"/>
        <dbReference type="ChEBI" id="CHEBI:15378"/>
        <dbReference type="ChEBI" id="CHEBI:29985"/>
        <dbReference type="ChEBI" id="CHEBI:30616"/>
        <dbReference type="ChEBI" id="CHEBI:35235"/>
        <dbReference type="ChEBI" id="CHEBI:43474"/>
        <dbReference type="ChEBI" id="CHEBI:58173"/>
        <dbReference type="ChEBI" id="CHEBI:456216"/>
        <dbReference type="EC" id="6.3.2.2"/>
    </reaction>
</comment>
<gene>
    <name evidence="11" type="ORF">PtA15_12A5</name>
</gene>
<dbReference type="RefSeq" id="XP_053025575.1">
    <property type="nucleotide sequence ID" value="XM_053162219.1"/>
</dbReference>
<keyword evidence="6 10" id="KW-0547">Nucleotide-binding</keyword>
<evidence type="ECO:0000256" key="6">
    <source>
        <dbReference type="ARBA" id="ARBA00022741"/>
    </source>
</evidence>
<dbReference type="PANTHER" id="PTHR11164:SF0">
    <property type="entry name" value="GLUTAMATE--CYSTEINE LIGASE CATALYTIC SUBUNIT"/>
    <property type="match status" value="1"/>
</dbReference>
<dbReference type="GeneID" id="77803009"/>
<protein>
    <recommendedName>
        <fullName evidence="3 10">Glutamate--cysteine ligase</fullName>
        <ecNumber evidence="3 10">6.3.2.2</ecNumber>
    </recommendedName>
    <alternativeName>
        <fullName evidence="9 10">Gamma-ECS</fullName>
    </alternativeName>
    <alternativeName>
        <fullName evidence="8 10">Gamma-glutamylcysteine synthetase</fullName>
    </alternativeName>
</protein>
<dbReference type="EC" id="6.3.2.2" evidence="3 10"/>
<evidence type="ECO:0000256" key="1">
    <source>
        <dbReference type="ARBA" id="ARBA00005006"/>
    </source>
</evidence>
<dbReference type="Gene3D" id="1.10.8.960">
    <property type="match status" value="1"/>
</dbReference>
<dbReference type="SUPFAM" id="SSF55931">
    <property type="entry name" value="Glutamine synthetase/guanido kinase"/>
    <property type="match status" value="1"/>
</dbReference>
<evidence type="ECO:0000313" key="11">
    <source>
        <dbReference type="EMBL" id="WAQ90020.1"/>
    </source>
</evidence>
<evidence type="ECO:0000256" key="4">
    <source>
        <dbReference type="ARBA" id="ARBA00022598"/>
    </source>
</evidence>
<evidence type="ECO:0000256" key="7">
    <source>
        <dbReference type="ARBA" id="ARBA00022840"/>
    </source>
</evidence>
<comment type="similarity">
    <text evidence="2 10">Belongs to the glutamate--cysteine ligase type 3 family.</text>
</comment>
<dbReference type="Pfam" id="PF03074">
    <property type="entry name" value="GCS"/>
    <property type="match status" value="1"/>
</dbReference>
<evidence type="ECO:0000313" key="12">
    <source>
        <dbReference type="Proteomes" id="UP001164743"/>
    </source>
</evidence>
<dbReference type="Proteomes" id="UP001164743">
    <property type="component" value="Chromosome 12A"/>
</dbReference>
<name>A0ABY7D1Z0_9BASI</name>
<dbReference type="PANTHER" id="PTHR11164">
    <property type="entry name" value="GLUTAMATE CYSTEINE LIGASE"/>
    <property type="match status" value="1"/>
</dbReference>
<comment type="pathway">
    <text evidence="1 10">Sulfur metabolism; glutathione biosynthesis; glutathione from L-cysteine and L-glutamate: step 1/2.</text>
</comment>
<evidence type="ECO:0000256" key="3">
    <source>
        <dbReference type="ARBA" id="ARBA00012220"/>
    </source>
</evidence>
<evidence type="ECO:0000256" key="5">
    <source>
        <dbReference type="ARBA" id="ARBA00022684"/>
    </source>
</evidence>
<accession>A0ABY7D1Z0</accession>
<dbReference type="EMBL" id="CP110432">
    <property type="protein sequence ID" value="WAQ90020.1"/>
    <property type="molecule type" value="Genomic_DNA"/>
</dbReference>
<reference evidence="11" key="1">
    <citation type="submission" date="2022-10" db="EMBL/GenBank/DDBJ databases">
        <title>Puccinia triticina Genome sequencing and assembly.</title>
        <authorList>
            <person name="Li C."/>
        </authorList>
    </citation>
    <scope>NUCLEOTIDE SEQUENCE</scope>
    <source>
        <strain evidence="11">Pt15</strain>
    </source>
</reference>
<evidence type="ECO:0000256" key="10">
    <source>
        <dbReference type="RuleBase" id="RU367135"/>
    </source>
</evidence>
<organism evidence="11 12">
    <name type="scientific">Puccinia triticina</name>
    <dbReference type="NCBI Taxonomy" id="208348"/>
    <lineage>
        <taxon>Eukaryota</taxon>
        <taxon>Fungi</taxon>
        <taxon>Dikarya</taxon>
        <taxon>Basidiomycota</taxon>
        <taxon>Pucciniomycotina</taxon>
        <taxon>Pucciniomycetes</taxon>
        <taxon>Pucciniales</taxon>
        <taxon>Pucciniaceae</taxon>
        <taxon>Puccinia</taxon>
    </lineage>
</organism>
<evidence type="ECO:0000256" key="9">
    <source>
        <dbReference type="ARBA" id="ARBA00032122"/>
    </source>
</evidence>
<keyword evidence="4 10" id="KW-0436">Ligase</keyword>
<dbReference type="InterPro" id="IPR004308">
    <property type="entry name" value="GCS"/>
</dbReference>
<evidence type="ECO:0000256" key="2">
    <source>
        <dbReference type="ARBA" id="ARBA00008100"/>
    </source>
</evidence>
<sequence>MLSQLKTYGDLGLGFRKAESTIRMMWRIRYYTPSHPSTEMGLLALGTPFDWLEAQQHADHVRQHGIQQFLRLWRNLQGRSDDPPLWGDEIEYFLVSLDHTNRQANLALRQEEVLESLRQPSTAPLPPQIDVRPTFHQEYGRYMLESTPGAPYAATLEDCLRVELNMRCRRELIQAKLAENESLVTLTSFPRLGALGGFTVPYGTPCGSVAQSLYLPDDIINQHIRFPTLTRNIRKRRGSKVAIFVPVFPDINTPKPFRDPTVPVEPPETSVPLEVSTLSSMTSKPLANGSQSSHSAEKISIPEIPDNSIYLDAMGFGMGCSCLQTTYQAHSITQARYLYDALAPVAPIMMALSAAAPIFKGFLSDVDCRWDVISGAVDDRKETERSPADSIHQKFIPKSRYDSISLYIADNALHRPEYDDLLAPVDNSIESQLIQNGIDRIMARHIAHLFIRDPLVIFSETLESLNDDTMEHFENLQSTNWQSVRFKPPPSASASSDIGWRVEFRTMEVQITDYENAAYSIFVVLLIRAILMFDVNFYIPLSKVDENMRRAQQRDAARSSLFHFRTQIQTKPNASSSSIDLKGLIPPVQVDGLQTEFEEMTMDEIIHGKQSSQYPGLMHLVLSYVDQSDADDQVKEKIKKYLGFISARASGRLMTTASYIRKFVQEHPAYQRDSVVTSEINYDLICRIKAIEAGKYKAEELIGPGYYSSPHHT</sequence>